<dbReference type="AlphaFoldDB" id="A0A7W6MXW7"/>
<dbReference type="GeneID" id="93103340"/>
<comment type="caution">
    <text evidence="2">The sequence shown here is derived from an EMBL/GenBank/DDBJ whole genome shotgun (WGS) entry which is preliminary data.</text>
</comment>
<keyword evidence="3" id="KW-1185">Reference proteome</keyword>
<dbReference type="Proteomes" id="UP000546007">
    <property type="component" value="Unassembled WGS sequence"/>
</dbReference>
<protein>
    <submittedName>
        <fullName evidence="2">Uncharacterized protein</fullName>
    </submittedName>
</protein>
<organism evidence="2 3">
    <name type="scientific">Butyricimonas faecihominis</name>
    <dbReference type="NCBI Taxonomy" id="1472416"/>
    <lineage>
        <taxon>Bacteria</taxon>
        <taxon>Pseudomonadati</taxon>
        <taxon>Bacteroidota</taxon>
        <taxon>Bacteroidia</taxon>
        <taxon>Bacteroidales</taxon>
        <taxon>Odoribacteraceae</taxon>
        <taxon>Butyricimonas</taxon>
    </lineage>
</organism>
<reference evidence="2 3" key="1">
    <citation type="submission" date="2020-08" db="EMBL/GenBank/DDBJ databases">
        <title>Genomic Encyclopedia of Type Strains, Phase IV (KMG-IV): sequencing the most valuable type-strain genomes for metagenomic binning, comparative biology and taxonomic classification.</title>
        <authorList>
            <person name="Goeker M."/>
        </authorList>
    </citation>
    <scope>NUCLEOTIDE SEQUENCE [LARGE SCALE GENOMIC DNA]</scope>
    <source>
        <strain evidence="2 3">DSM 105721</strain>
    </source>
</reference>
<feature type="region of interest" description="Disordered" evidence="1">
    <location>
        <begin position="13"/>
        <end position="34"/>
    </location>
</feature>
<dbReference type="RefSeq" id="WP_124316945.1">
    <property type="nucleotide sequence ID" value="NZ_AP028155.1"/>
</dbReference>
<gene>
    <name evidence="2" type="ORF">GGR14_001214</name>
</gene>
<evidence type="ECO:0000256" key="1">
    <source>
        <dbReference type="SAM" id="MobiDB-lite"/>
    </source>
</evidence>
<accession>A0A7W6MXW7</accession>
<name>A0A7W6MXW7_9BACT</name>
<evidence type="ECO:0000313" key="3">
    <source>
        <dbReference type="Proteomes" id="UP000546007"/>
    </source>
</evidence>
<dbReference type="EMBL" id="JACIES010000002">
    <property type="protein sequence ID" value="MBB4025442.1"/>
    <property type="molecule type" value="Genomic_DNA"/>
</dbReference>
<proteinExistence type="predicted"/>
<sequence length="279" mass="32322">MMNVRLRGFQSHKVGHSKVKEKMESLETSPPKLVTPRKDEMANYSEWGFKLNFFNIKIMNEKIQEEIGAEQIVERAEQVAKVETKEEVMENPDKKEEVAQEQVEETTAEQSPAPVTGMDRIKEAIARMTKIEIKPFYNINYSKKYEQLKRHCAYKPVLRITTAKDAGENSLFWIGIGEAETIKLPLKANSESFLSLLRYIQEGVLDDEVDFNNSDFDGMEEDWEIMYLKSLGSKKCDFTIYYGNKQNVYLSYKSQFGVLTFNLKEEGETKYLLSQLLSK</sequence>
<evidence type="ECO:0000313" key="2">
    <source>
        <dbReference type="EMBL" id="MBB4025442.1"/>
    </source>
</evidence>